<dbReference type="InParanoid" id="A0A6P7LPW2"/>
<dbReference type="RefSeq" id="XP_028996039.1">
    <property type="nucleotide sequence ID" value="XM_029140206.3"/>
</dbReference>
<evidence type="ECO:0000313" key="2">
    <source>
        <dbReference type="Proteomes" id="UP000515150"/>
    </source>
</evidence>
<feature type="domain" description="F-box" evidence="1">
    <location>
        <begin position="1"/>
        <end position="47"/>
    </location>
</feature>
<sequence>MEDLPQLPPEVWVYVFNFLSLEEKHAVRTCCRYTRNLVDHPSLWRDYTVVLSDLRRYTYGFWETLQQRKLTRVAVRHLRRKEWRRLVKFLPSLTAIVFADGGRLYKEKYLDNLSRFPALKDLGVRNATWDEPMLVPSLSEHLRQRLTHLSVCSVRMPCLVAFIHTVSHLQGLRYLLFHQQGEGYGLDTVRPVPRDVFHKLLLSLNKLRHLSWGMRGEPPEPLPDDYLSPAEPGHPGLFRYGGPALTSLELVDYPETILPKNALSSLSSLRALTVRYRYIREGIECRLPSWLRPLHQLETLTIIGGNSLATYTTTIPSTVTRLTLRVAVTLKDMDSVAPKVPGLQHLDIEQNRSSGSLCRRIPTLFPQLRTLRIRFFRREPEKDLLSLYRLRHLVHLELLVERSFILRDYLNGHPWPSPCVRELINQLKVLSENRITVITTMRQRNPLRECDCVWEGD</sequence>
<dbReference type="InterPro" id="IPR001810">
    <property type="entry name" value="F-box_dom"/>
</dbReference>
<dbReference type="AlphaFoldDB" id="A0A6P7LPW2"/>
<protein>
    <submittedName>
        <fullName evidence="3">Uncharacterized protein LOC114849115</fullName>
    </submittedName>
</protein>
<gene>
    <name evidence="3" type="primary">LOC114849115</name>
</gene>
<dbReference type="KEGG" id="bspl:114849115"/>
<dbReference type="InterPro" id="IPR032675">
    <property type="entry name" value="LRR_dom_sf"/>
</dbReference>
<dbReference type="SUPFAM" id="SSF52047">
    <property type="entry name" value="RNI-like"/>
    <property type="match status" value="1"/>
</dbReference>
<dbReference type="Gene3D" id="3.80.10.10">
    <property type="entry name" value="Ribonuclease Inhibitor"/>
    <property type="match status" value="1"/>
</dbReference>
<dbReference type="SUPFAM" id="SSF81383">
    <property type="entry name" value="F-box domain"/>
    <property type="match status" value="1"/>
</dbReference>
<dbReference type="PROSITE" id="PS50181">
    <property type="entry name" value="FBOX"/>
    <property type="match status" value="1"/>
</dbReference>
<reference evidence="3" key="1">
    <citation type="submission" date="2025-08" db="UniProtKB">
        <authorList>
            <consortium name="RefSeq"/>
        </authorList>
    </citation>
    <scope>IDENTIFICATION</scope>
</reference>
<accession>A0A6P7LPW2</accession>
<dbReference type="SMART" id="SM00256">
    <property type="entry name" value="FBOX"/>
    <property type="match status" value="1"/>
</dbReference>
<organism evidence="2 3">
    <name type="scientific">Betta splendens</name>
    <name type="common">Siamese fighting fish</name>
    <dbReference type="NCBI Taxonomy" id="158456"/>
    <lineage>
        <taxon>Eukaryota</taxon>
        <taxon>Metazoa</taxon>
        <taxon>Chordata</taxon>
        <taxon>Craniata</taxon>
        <taxon>Vertebrata</taxon>
        <taxon>Euteleostomi</taxon>
        <taxon>Actinopterygii</taxon>
        <taxon>Neopterygii</taxon>
        <taxon>Teleostei</taxon>
        <taxon>Neoteleostei</taxon>
        <taxon>Acanthomorphata</taxon>
        <taxon>Anabantaria</taxon>
        <taxon>Anabantiformes</taxon>
        <taxon>Anabantoidei</taxon>
        <taxon>Osphronemidae</taxon>
        <taxon>Betta</taxon>
    </lineage>
</organism>
<keyword evidence="2" id="KW-1185">Reference proteome</keyword>
<evidence type="ECO:0000259" key="1">
    <source>
        <dbReference type="PROSITE" id="PS50181"/>
    </source>
</evidence>
<dbReference type="OrthoDB" id="3219396at2759"/>
<evidence type="ECO:0000313" key="3">
    <source>
        <dbReference type="RefSeq" id="XP_028996039.1"/>
    </source>
</evidence>
<dbReference type="Gene3D" id="1.20.1280.50">
    <property type="match status" value="1"/>
</dbReference>
<dbReference type="Pfam" id="PF12937">
    <property type="entry name" value="F-box-like"/>
    <property type="match status" value="1"/>
</dbReference>
<name>A0A6P7LPW2_BETSP</name>
<proteinExistence type="predicted"/>
<dbReference type="Proteomes" id="UP000515150">
    <property type="component" value="Chromosome 22"/>
</dbReference>
<dbReference type="GeneID" id="114849115"/>
<dbReference type="InterPro" id="IPR036047">
    <property type="entry name" value="F-box-like_dom_sf"/>
</dbReference>